<comment type="caution">
    <text evidence="3">The sequence shown here is derived from an EMBL/GenBank/DDBJ whole genome shotgun (WGS) entry which is preliminary data.</text>
</comment>
<evidence type="ECO:0000256" key="1">
    <source>
        <dbReference type="SAM" id="Phobius"/>
    </source>
</evidence>
<dbReference type="InterPro" id="IPR021309">
    <property type="entry name" value="YgaP-like_TM"/>
</dbReference>
<keyword evidence="1" id="KW-0472">Membrane</keyword>
<name>A0ABT0CPY9_9HYPH</name>
<feature type="domain" description="Rhodanese" evidence="2">
    <location>
        <begin position="15"/>
        <end position="106"/>
    </location>
</feature>
<dbReference type="InterPro" id="IPR001763">
    <property type="entry name" value="Rhodanese-like_dom"/>
</dbReference>
<gene>
    <name evidence="3" type="ORF">MKI86_16145</name>
</gene>
<dbReference type="Gene3D" id="6.10.140.1340">
    <property type="match status" value="1"/>
</dbReference>
<dbReference type="PROSITE" id="PS50206">
    <property type="entry name" value="RHODANESE_3"/>
    <property type="match status" value="1"/>
</dbReference>
<dbReference type="RefSeq" id="WP_241602422.1">
    <property type="nucleotide sequence ID" value="NZ_JAKVIN010000006.1"/>
</dbReference>
<protein>
    <submittedName>
        <fullName evidence="3">Rhodanese-like domain-containing protein</fullName>
    </submittedName>
</protein>
<keyword evidence="4" id="KW-1185">Reference proteome</keyword>
<dbReference type="SMART" id="SM00450">
    <property type="entry name" value="RHOD"/>
    <property type="match status" value="1"/>
</dbReference>
<dbReference type="Pfam" id="PF11127">
    <property type="entry name" value="YgaP-like_TM"/>
    <property type="match status" value="1"/>
</dbReference>
<dbReference type="SUPFAM" id="SSF52821">
    <property type="entry name" value="Rhodanese/Cell cycle control phosphatase"/>
    <property type="match status" value="1"/>
</dbReference>
<evidence type="ECO:0000313" key="3">
    <source>
        <dbReference type="EMBL" id="MCJ8150683.1"/>
    </source>
</evidence>
<dbReference type="EMBL" id="JAKVIN010000006">
    <property type="protein sequence ID" value="MCJ8150683.1"/>
    <property type="molecule type" value="Genomic_DNA"/>
</dbReference>
<sequence>MTKTISPREAASWLASGEAMLLDVREPDEFSAEHIACAASVPLASVGTTFAVMQIPASRKVIFQCLKGGRAETACLAAEQAGTGHMIYNLEGGIDAWKAAGLPVVGNKGQPVVPMFRQVQITIGLLIAGLILMGFSGLTAAFALAGIIGAMLALAGVTGWCGMALLLARMPWNRRTA</sequence>
<feature type="transmembrane region" description="Helical" evidence="1">
    <location>
        <begin position="123"/>
        <end position="144"/>
    </location>
</feature>
<feature type="transmembrane region" description="Helical" evidence="1">
    <location>
        <begin position="150"/>
        <end position="168"/>
    </location>
</feature>
<organism evidence="3 4">
    <name type="scientific">Shinella sedimenti</name>
    <dbReference type="NCBI Taxonomy" id="2919913"/>
    <lineage>
        <taxon>Bacteria</taxon>
        <taxon>Pseudomonadati</taxon>
        <taxon>Pseudomonadota</taxon>
        <taxon>Alphaproteobacteria</taxon>
        <taxon>Hyphomicrobiales</taxon>
        <taxon>Rhizobiaceae</taxon>
        <taxon>Shinella</taxon>
    </lineage>
</organism>
<dbReference type="CDD" id="cd00158">
    <property type="entry name" value="RHOD"/>
    <property type="match status" value="1"/>
</dbReference>
<proteinExistence type="predicted"/>
<keyword evidence="1" id="KW-0812">Transmembrane</keyword>
<dbReference type="InterPro" id="IPR036873">
    <property type="entry name" value="Rhodanese-like_dom_sf"/>
</dbReference>
<reference evidence="3 4" key="1">
    <citation type="submission" date="2022-02" db="EMBL/GenBank/DDBJ databases">
        <title>Shinella B3.7 sp. nov., isolated from Sediment (Zhairuo Island).</title>
        <authorList>
            <person name="Chen G."/>
        </authorList>
    </citation>
    <scope>NUCLEOTIDE SEQUENCE [LARGE SCALE GENOMIC DNA]</scope>
    <source>
        <strain evidence="3 4">B3.7</strain>
    </source>
</reference>
<dbReference type="PANTHER" id="PTHR44086:SF10">
    <property type="entry name" value="THIOSULFATE SULFURTRANSFERASE_RHODANESE-LIKE DOMAIN-CONTAINING PROTEIN 3"/>
    <property type="match status" value="1"/>
</dbReference>
<evidence type="ECO:0000313" key="4">
    <source>
        <dbReference type="Proteomes" id="UP001201844"/>
    </source>
</evidence>
<dbReference type="Proteomes" id="UP001201844">
    <property type="component" value="Unassembled WGS sequence"/>
</dbReference>
<dbReference type="Pfam" id="PF00581">
    <property type="entry name" value="Rhodanese"/>
    <property type="match status" value="1"/>
</dbReference>
<dbReference type="Gene3D" id="3.40.250.10">
    <property type="entry name" value="Rhodanese-like domain"/>
    <property type="match status" value="1"/>
</dbReference>
<accession>A0ABT0CPY9</accession>
<keyword evidence="1" id="KW-1133">Transmembrane helix</keyword>
<evidence type="ECO:0000259" key="2">
    <source>
        <dbReference type="PROSITE" id="PS50206"/>
    </source>
</evidence>
<dbReference type="PANTHER" id="PTHR44086">
    <property type="entry name" value="THIOSULFATE SULFURTRANSFERASE RDL2, MITOCHONDRIAL-RELATED"/>
    <property type="match status" value="1"/>
</dbReference>